<feature type="transmembrane region" description="Helical" evidence="8">
    <location>
        <begin position="71"/>
        <end position="90"/>
    </location>
</feature>
<dbReference type="EMBL" id="CP011451">
    <property type="protein sequence ID" value="AKH39485.1"/>
    <property type="molecule type" value="Genomic_DNA"/>
</dbReference>
<feature type="domain" description="ABC transporter" evidence="9">
    <location>
        <begin position="345"/>
        <end position="568"/>
    </location>
</feature>
<accession>A0A0F7KG85</accession>
<dbReference type="PROSITE" id="PS50893">
    <property type="entry name" value="ABC_TRANSPORTER_2"/>
    <property type="match status" value="1"/>
</dbReference>
<dbReference type="PANTHER" id="PTHR24221:SF654">
    <property type="entry name" value="ATP-BINDING CASSETTE SUB-FAMILY B MEMBER 6"/>
    <property type="match status" value="1"/>
</dbReference>
<dbReference type="Proteomes" id="UP000034156">
    <property type="component" value="Chromosome"/>
</dbReference>
<evidence type="ECO:0000256" key="1">
    <source>
        <dbReference type="ARBA" id="ARBA00004651"/>
    </source>
</evidence>
<evidence type="ECO:0000256" key="5">
    <source>
        <dbReference type="ARBA" id="ARBA00022840"/>
    </source>
</evidence>
<evidence type="ECO:0000256" key="7">
    <source>
        <dbReference type="ARBA" id="ARBA00023136"/>
    </source>
</evidence>
<feature type="domain" description="ABC transmembrane type-1" evidence="10">
    <location>
        <begin position="16"/>
        <end position="310"/>
    </location>
</feature>
<dbReference type="PROSITE" id="PS00211">
    <property type="entry name" value="ABC_TRANSPORTER_1"/>
    <property type="match status" value="1"/>
</dbReference>
<dbReference type="GO" id="GO:0005886">
    <property type="term" value="C:plasma membrane"/>
    <property type="evidence" value="ECO:0007669"/>
    <property type="project" value="UniProtKB-SubCell"/>
</dbReference>
<dbReference type="EMBL" id="VNHT01000006">
    <property type="protein sequence ID" value="TYP92370.1"/>
    <property type="molecule type" value="Genomic_DNA"/>
</dbReference>
<dbReference type="GO" id="GO:0016887">
    <property type="term" value="F:ATP hydrolysis activity"/>
    <property type="evidence" value="ECO:0007669"/>
    <property type="project" value="InterPro"/>
</dbReference>
<keyword evidence="7 8" id="KW-0472">Membrane</keyword>
<evidence type="ECO:0000313" key="12">
    <source>
        <dbReference type="EMBL" id="TYP92370.1"/>
    </source>
</evidence>
<dbReference type="PATRIC" id="fig|44574.3.peg.1530"/>
<dbReference type="OrthoDB" id="8554730at2"/>
<evidence type="ECO:0000256" key="6">
    <source>
        <dbReference type="ARBA" id="ARBA00022989"/>
    </source>
</evidence>
<dbReference type="RefSeq" id="WP_046851557.1">
    <property type="nucleotide sequence ID" value="NZ_CBDIPD010000031.1"/>
</dbReference>
<protein>
    <submittedName>
        <fullName evidence="11">ABC transporter ATP-binding protein</fullName>
    </submittedName>
    <submittedName>
        <fullName evidence="12">ATP-binding cassette subfamily C protein</fullName>
    </submittedName>
</protein>
<evidence type="ECO:0000256" key="2">
    <source>
        <dbReference type="ARBA" id="ARBA00022475"/>
    </source>
</evidence>
<dbReference type="Gene3D" id="3.40.50.300">
    <property type="entry name" value="P-loop containing nucleotide triphosphate hydrolases"/>
    <property type="match status" value="1"/>
</dbReference>
<dbReference type="InterPro" id="IPR003439">
    <property type="entry name" value="ABC_transporter-like_ATP-bd"/>
</dbReference>
<evidence type="ECO:0000259" key="10">
    <source>
        <dbReference type="PROSITE" id="PS50929"/>
    </source>
</evidence>
<dbReference type="GO" id="GO:0005524">
    <property type="term" value="F:ATP binding"/>
    <property type="evidence" value="ECO:0007669"/>
    <property type="project" value="UniProtKB-KW"/>
</dbReference>
<feature type="transmembrane region" description="Helical" evidence="8">
    <location>
        <begin position="173"/>
        <end position="190"/>
    </location>
</feature>
<keyword evidence="2" id="KW-1003">Cell membrane</keyword>
<dbReference type="InterPro" id="IPR017871">
    <property type="entry name" value="ABC_transporter-like_CS"/>
</dbReference>
<dbReference type="SMART" id="SM00382">
    <property type="entry name" value="AAA"/>
    <property type="match status" value="1"/>
</dbReference>
<name>A0A0F7KG85_9PROT</name>
<organism evidence="11 13">
    <name type="scientific">Nitrosomonas communis</name>
    <dbReference type="NCBI Taxonomy" id="44574"/>
    <lineage>
        <taxon>Bacteria</taxon>
        <taxon>Pseudomonadati</taxon>
        <taxon>Pseudomonadota</taxon>
        <taxon>Betaproteobacteria</taxon>
        <taxon>Nitrosomonadales</taxon>
        <taxon>Nitrosomonadaceae</taxon>
        <taxon>Nitrosomonas</taxon>
    </lineage>
</organism>
<feature type="transmembrane region" description="Helical" evidence="8">
    <location>
        <begin position="148"/>
        <end position="167"/>
    </location>
</feature>
<reference evidence="13" key="1">
    <citation type="submission" date="2015-05" db="EMBL/GenBank/DDBJ databases">
        <title>Draft genome of Nitrosomonas communis strain Nm2.</title>
        <authorList>
            <person name="Kozlowski J.A."/>
            <person name="Kits K.D."/>
            <person name="Stein L.Y."/>
        </authorList>
    </citation>
    <scope>NUCLEOTIDE SEQUENCE [LARGE SCALE GENOMIC DNA]</scope>
    <source>
        <strain evidence="13">Nm2</strain>
    </source>
</reference>
<evidence type="ECO:0000256" key="3">
    <source>
        <dbReference type="ARBA" id="ARBA00022692"/>
    </source>
</evidence>
<evidence type="ECO:0000313" key="13">
    <source>
        <dbReference type="Proteomes" id="UP000034156"/>
    </source>
</evidence>
<dbReference type="KEGG" id="nco:AAW31_06385"/>
<dbReference type="PROSITE" id="PS50929">
    <property type="entry name" value="ABC_TM1F"/>
    <property type="match status" value="1"/>
</dbReference>
<dbReference type="Proteomes" id="UP000324176">
    <property type="component" value="Unassembled WGS sequence"/>
</dbReference>
<dbReference type="SUPFAM" id="SSF52540">
    <property type="entry name" value="P-loop containing nucleoside triphosphate hydrolases"/>
    <property type="match status" value="1"/>
</dbReference>
<dbReference type="InterPro" id="IPR039421">
    <property type="entry name" value="Type_1_exporter"/>
</dbReference>
<reference evidence="11 13" key="2">
    <citation type="journal article" date="2016" name="Genome Announc.">
        <title>Genome Sequence of Nitrosomonas communis Strain Nm2, a Mesophilic Ammonia-Oxidizing Bacterium Isolated from Mediterranean Soil.</title>
        <authorList>
            <person name="Kozlowski J.A."/>
            <person name="Kits K.D."/>
            <person name="Stein L.Y."/>
        </authorList>
    </citation>
    <scope>NUCLEOTIDE SEQUENCE [LARGE SCALE GENOMIC DNA]</scope>
    <source>
        <strain evidence="11 13">Nm2</strain>
    </source>
</reference>
<sequence>MRTLLTYITVFPRRSAFVLIALLLAGVAEALSLTALLPLLSVAVGEADESSIGRFMVQNLQRIGIEPTIDIILMIIVSGMLIKGMILLLTNRQVGYTVAHVATALRLNLIKALLASRWQYYLRQPVGALANSVATEAYRAANGFEHSVDVLALSIVVLVHVIVALFISWQATIGSLLIGIILFYALHRLVRATRRAGTKQTHLLRHLLSYLSDVLSSVKSLKAMARDNVADAILRDQSYQLEKATRKEVISRAALLALQEPILATLTASGLYLALVVWNLSLPEVMVMVFLLTRILGVLNKIQRRYQQLAVQESAYWALRTAIDEAQAAAERTTGTLTPTLQQGISLRHIAFDYDRKSIFNDLNIDIPINTFTAVIGSSGVGKSTLLDLLCGLAEPKSGEILIDGVALHNIELRQWRQLIGYVSQDTVLLHDTILNNILVGASALNSADAERALQQAGAWDFVNSFPEGLQTVVGERGGMLSGGQRQRIAIARALAHQPLLLLLDEPTSALDPESEKTICETLQRLAQDYTIVAVSHQPAVINAADRVFILSNGQAELLTHTQNKNTH</sequence>
<gene>
    <name evidence="11" type="ORF">AAW31_06385</name>
    <name evidence="12" type="ORF">BCL69_100655</name>
</gene>
<dbReference type="PANTHER" id="PTHR24221">
    <property type="entry name" value="ATP-BINDING CASSETTE SUB-FAMILY B"/>
    <property type="match status" value="1"/>
</dbReference>
<keyword evidence="6 8" id="KW-1133">Transmembrane helix</keyword>
<dbReference type="InterPro" id="IPR027417">
    <property type="entry name" value="P-loop_NTPase"/>
</dbReference>
<feature type="transmembrane region" description="Helical" evidence="8">
    <location>
        <begin position="253"/>
        <end position="274"/>
    </location>
</feature>
<dbReference type="Pfam" id="PF00005">
    <property type="entry name" value="ABC_tran"/>
    <property type="match status" value="1"/>
</dbReference>
<evidence type="ECO:0000313" key="14">
    <source>
        <dbReference type="Proteomes" id="UP000324176"/>
    </source>
</evidence>
<dbReference type="InterPro" id="IPR011527">
    <property type="entry name" value="ABC1_TM_dom"/>
</dbReference>
<dbReference type="AlphaFoldDB" id="A0A0F7KG85"/>
<evidence type="ECO:0000313" key="11">
    <source>
        <dbReference type="EMBL" id="AKH39485.1"/>
    </source>
</evidence>
<keyword evidence="13" id="KW-1185">Reference proteome</keyword>
<feature type="transmembrane region" description="Helical" evidence="8">
    <location>
        <begin position="280"/>
        <end position="299"/>
    </location>
</feature>
<dbReference type="Gene3D" id="1.20.1560.10">
    <property type="entry name" value="ABC transporter type 1, transmembrane domain"/>
    <property type="match status" value="1"/>
</dbReference>
<dbReference type="InterPro" id="IPR036640">
    <property type="entry name" value="ABC1_TM_sf"/>
</dbReference>
<evidence type="ECO:0000256" key="8">
    <source>
        <dbReference type="SAM" id="Phobius"/>
    </source>
</evidence>
<comment type="subcellular location">
    <subcellularLocation>
        <location evidence="1">Cell membrane</location>
        <topology evidence="1">Multi-pass membrane protein</topology>
    </subcellularLocation>
</comment>
<proteinExistence type="predicted"/>
<keyword evidence="5 11" id="KW-0067">ATP-binding</keyword>
<dbReference type="InterPro" id="IPR003593">
    <property type="entry name" value="AAA+_ATPase"/>
</dbReference>
<dbReference type="SUPFAM" id="SSF90123">
    <property type="entry name" value="ABC transporter transmembrane region"/>
    <property type="match status" value="1"/>
</dbReference>
<evidence type="ECO:0000259" key="9">
    <source>
        <dbReference type="PROSITE" id="PS50893"/>
    </source>
</evidence>
<evidence type="ECO:0000256" key="4">
    <source>
        <dbReference type="ARBA" id="ARBA00022741"/>
    </source>
</evidence>
<dbReference type="Pfam" id="PF00664">
    <property type="entry name" value="ABC_membrane"/>
    <property type="match status" value="1"/>
</dbReference>
<dbReference type="GO" id="GO:0140359">
    <property type="term" value="F:ABC-type transporter activity"/>
    <property type="evidence" value="ECO:0007669"/>
    <property type="project" value="InterPro"/>
</dbReference>
<reference evidence="12 14" key="3">
    <citation type="submission" date="2019-07" db="EMBL/GenBank/DDBJ databases">
        <title>Active sludge and wastewater microbial communities from Klosterneuburg, Austria.</title>
        <authorList>
            <person name="Wagner M."/>
        </authorList>
    </citation>
    <scope>NUCLEOTIDE SEQUENCE [LARGE SCALE GENOMIC DNA]</scope>
    <source>
        <strain evidence="12 14">Nm2</strain>
    </source>
</reference>
<keyword evidence="4" id="KW-0547">Nucleotide-binding</keyword>
<keyword evidence="3 8" id="KW-0812">Transmembrane</keyword>